<dbReference type="PANTHER" id="PTHR45947">
    <property type="entry name" value="SULFOQUINOVOSYL TRANSFERASE SQD2"/>
    <property type="match status" value="1"/>
</dbReference>
<dbReference type="InterPro" id="IPR001296">
    <property type="entry name" value="Glyco_trans_1"/>
</dbReference>
<sequence length="373" mass="42621">MIRILHSVSNMDRAGIETMLMNYYRYMDTSKVQFDFLCNKKKPGAYDEEIKSMGGRIYRTPGLNPAKYPVYLAYMLKLFREHPEYRIVEAHNGALGVYALCAAKMNKVPVRIFHAHGASITKDWKLPIKLVCKALLPANMNEHYSCGIEAARCYFGEKIVENQNYDLIPNAIKVSDFIFNSETRKKIRKENGMDGKHVIGHVGRFMAQKNHTFLLEVFAEVCKNDPNAHLVLLGDGELMESVKQKAANLNVDERVLFVGNVGNANEWYQAFDCFVLPSIWEGLPVVGVEAQAADLPCVFSENVTREIRLSNRAKFVGLEEPVEKWASVISDVLQSTKRIDRTELITEKHYNIEIEAAKLQERYLQLYGKWCQI</sequence>
<comment type="caution">
    <text evidence="2">The sequence shown here is derived from an EMBL/GenBank/DDBJ whole genome shotgun (WGS) entry which is preliminary data.</text>
</comment>
<dbReference type="Proteomes" id="UP001600894">
    <property type="component" value="Unassembled WGS sequence"/>
</dbReference>
<dbReference type="InterPro" id="IPR050194">
    <property type="entry name" value="Glycosyltransferase_grp1"/>
</dbReference>
<evidence type="ECO:0000313" key="2">
    <source>
        <dbReference type="EMBL" id="GAA6270079.1"/>
    </source>
</evidence>
<dbReference type="RefSeq" id="WP_390470757.1">
    <property type="nucleotide sequence ID" value="NZ_BAABXL010000001.1"/>
</dbReference>
<dbReference type="Pfam" id="PF00534">
    <property type="entry name" value="Glycos_transf_1"/>
    <property type="match status" value="1"/>
</dbReference>
<accession>A0ABQ0B1C5</accession>
<dbReference type="EMBL" id="BAABXL010000001">
    <property type="protein sequence ID" value="GAA6270079.1"/>
    <property type="molecule type" value="Genomic_DNA"/>
</dbReference>
<keyword evidence="3" id="KW-1185">Reference proteome</keyword>
<feature type="domain" description="Glycosyl transferase family 1" evidence="1">
    <location>
        <begin position="184"/>
        <end position="336"/>
    </location>
</feature>
<dbReference type="PANTHER" id="PTHR45947:SF3">
    <property type="entry name" value="SULFOQUINOVOSYL TRANSFERASE SQD2"/>
    <property type="match status" value="1"/>
</dbReference>
<evidence type="ECO:0000259" key="1">
    <source>
        <dbReference type="Pfam" id="PF00534"/>
    </source>
</evidence>
<evidence type="ECO:0000313" key="3">
    <source>
        <dbReference type="Proteomes" id="UP001600894"/>
    </source>
</evidence>
<name>A0ABQ0B1C5_9FIRM</name>
<protein>
    <submittedName>
        <fullName evidence="2">Glycosyltransferase family 1 protein</fullName>
    </submittedName>
</protein>
<dbReference type="Gene3D" id="3.40.50.2000">
    <property type="entry name" value="Glycogen Phosphorylase B"/>
    <property type="match status" value="2"/>
</dbReference>
<dbReference type="CDD" id="cd03812">
    <property type="entry name" value="GT4_CapH-like"/>
    <property type="match status" value="1"/>
</dbReference>
<organism evidence="2 3">
    <name type="scientific">Enterocloster alcoholdehydrogenati</name>
    <dbReference type="NCBI Taxonomy" id="2547410"/>
    <lineage>
        <taxon>Bacteria</taxon>
        <taxon>Bacillati</taxon>
        <taxon>Bacillota</taxon>
        <taxon>Clostridia</taxon>
        <taxon>Lachnospirales</taxon>
        <taxon>Lachnospiraceae</taxon>
        <taxon>Enterocloster</taxon>
    </lineage>
</organism>
<dbReference type="SUPFAM" id="SSF53756">
    <property type="entry name" value="UDP-Glycosyltransferase/glycogen phosphorylase"/>
    <property type="match status" value="1"/>
</dbReference>
<proteinExistence type="predicted"/>
<reference evidence="2 3" key="1">
    <citation type="submission" date="2024-04" db="EMBL/GenBank/DDBJ databases">
        <title>Defined microbial consortia suppress multidrug-resistant proinflammatory Enterobacteriaceae via ecological control.</title>
        <authorList>
            <person name="Furuichi M."/>
            <person name="Kawaguchi T."/>
            <person name="Pust M."/>
            <person name="Yasuma K."/>
            <person name="Plichta D."/>
            <person name="Hasegawa N."/>
            <person name="Ohya T."/>
            <person name="Bhattarai S."/>
            <person name="Sasajima S."/>
            <person name="Aoto Y."/>
            <person name="Tuganbaev T."/>
            <person name="Yaginuma M."/>
            <person name="Ueda M."/>
            <person name="Okahashi N."/>
            <person name="Amafuji K."/>
            <person name="Kiridooshi Y."/>
            <person name="Sugita K."/>
            <person name="Strazar M."/>
            <person name="Skelly A."/>
            <person name="Suda W."/>
            <person name="Hattori M."/>
            <person name="Nakamoto N."/>
            <person name="Caballero S."/>
            <person name="Norman J."/>
            <person name="Olle B."/>
            <person name="Tanoue T."/>
            <person name="Arita M."/>
            <person name="Bucci V."/>
            <person name="Atarashi K."/>
            <person name="Xavier R."/>
            <person name="Honda K."/>
        </authorList>
    </citation>
    <scope>NUCLEOTIDE SEQUENCE [LARGE SCALE GENOMIC DNA]</scope>
    <source>
        <strain evidence="3">f13</strain>
    </source>
</reference>
<gene>
    <name evidence="2" type="ORF">F130042H8_31390</name>
</gene>